<keyword evidence="3" id="KW-1185">Reference proteome</keyword>
<dbReference type="EMBL" id="JAUOZS010000001">
    <property type="protein sequence ID" value="MDT8901122.1"/>
    <property type="molecule type" value="Genomic_DNA"/>
</dbReference>
<dbReference type="RefSeq" id="WP_413779646.1">
    <property type="nucleotide sequence ID" value="NZ_JAUOZS010000001.1"/>
</dbReference>
<evidence type="ECO:0000313" key="3">
    <source>
        <dbReference type="Proteomes" id="UP001254848"/>
    </source>
</evidence>
<comment type="caution">
    <text evidence="2">The sequence shown here is derived from an EMBL/GenBank/DDBJ whole genome shotgun (WGS) entry which is preliminary data.</text>
</comment>
<name>A0ABU3NWC7_9FIRM</name>
<sequence length="51" mass="5790">MNLVDKYSQKQSDNTSSRSKKKINEKVLSEARVKAAVDALINMTSIIYRSE</sequence>
<dbReference type="Proteomes" id="UP001254848">
    <property type="component" value="Unassembled WGS sequence"/>
</dbReference>
<accession>A0ABU3NWC7</accession>
<reference evidence="2 3" key="1">
    <citation type="submission" date="2023-07" db="EMBL/GenBank/DDBJ databases">
        <title>The novel representative of Negativicutes class, Anaeroselena agilis gen. nov. sp. nov.</title>
        <authorList>
            <person name="Prokofeva M.I."/>
            <person name="Elcheninov A.G."/>
            <person name="Klyukina A."/>
            <person name="Kublanov I.V."/>
            <person name="Frolov E.N."/>
            <person name="Podosokorskaya O.A."/>
        </authorList>
    </citation>
    <scope>NUCLEOTIDE SEQUENCE [LARGE SCALE GENOMIC DNA]</scope>
    <source>
        <strain evidence="2 3">4137-cl</strain>
    </source>
</reference>
<evidence type="ECO:0000256" key="1">
    <source>
        <dbReference type="SAM" id="MobiDB-lite"/>
    </source>
</evidence>
<protein>
    <submittedName>
        <fullName evidence="2">Uncharacterized protein</fullName>
    </submittedName>
</protein>
<feature type="region of interest" description="Disordered" evidence="1">
    <location>
        <begin position="1"/>
        <end position="23"/>
    </location>
</feature>
<proteinExistence type="predicted"/>
<evidence type="ECO:0000313" key="2">
    <source>
        <dbReference type="EMBL" id="MDT8901122.1"/>
    </source>
</evidence>
<gene>
    <name evidence="2" type="ORF">Q4T40_07725</name>
</gene>
<organism evidence="2 3">
    <name type="scientific">Anaeroselena agilis</name>
    <dbReference type="NCBI Taxonomy" id="3063788"/>
    <lineage>
        <taxon>Bacteria</taxon>
        <taxon>Bacillati</taxon>
        <taxon>Bacillota</taxon>
        <taxon>Negativicutes</taxon>
        <taxon>Acetonemataceae</taxon>
        <taxon>Anaeroselena</taxon>
    </lineage>
</organism>